<evidence type="ECO:0000313" key="3">
    <source>
        <dbReference type="Proteomes" id="UP001150266"/>
    </source>
</evidence>
<proteinExistence type="predicted"/>
<protein>
    <submittedName>
        <fullName evidence="2">Uncharacterized protein</fullName>
    </submittedName>
</protein>
<dbReference type="AlphaFoldDB" id="A0A9W8ZS55"/>
<evidence type="ECO:0000313" key="2">
    <source>
        <dbReference type="EMBL" id="KAJ4464932.1"/>
    </source>
</evidence>
<feature type="chain" id="PRO_5040897084" evidence="1">
    <location>
        <begin position="22"/>
        <end position="78"/>
    </location>
</feature>
<accession>A0A9W8ZS55</accession>
<organism evidence="2 3">
    <name type="scientific">Lentinula aciculospora</name>
    <dbReference type="NCBI Taxonomy" id="153920"/>
    <lineage>
        <taxon>Eukaryota</taxon>
        <taxon>Fungi</taxon>
        <taxon>Dikarya</taxon>
        <taxon>Basidiomycota</taxon>
        <taxon>Agaricomycotina</taxon>
        <taxon>Agaricomycetes</taxon>
        <taxon>Agaricomycetidae</taxon>
        <taxon>Agaricales</taxon>
        <taxon>Marasmiineae</taxon>
        <taxon>Omphalotaceae</taxon>
        <taxon>Lentinula</taxon>
    </lineage>
</organism>
<feature type="signal peptide" evidence="1">
    <location>
        <begin position="1"/>
        <end position="21"/>
    </location>
</feature>
<gene>
    <name evidence="2" type="ORF">J3R30DRAFT_3625388</name>
</gene>
<dbReference type="Proteomes" id="UP001150266">
    <property type="component" value="Unassembled WGS sequence"/>
</dbReference>
<reference evidence="2" key="1">
    <citation type="submission" date="2022-08" db="EMBL/GenBank/DDBJ databases">
        <title>A Global Phylogenomic Analysis of the Shiitake Genus Lentinula.</title>
        <authorList>
            <consortium name="DOE Joint Genome Institute"/>
            <person name="Sierra-Patev S."/>
            <person name="Min B."/>
            <person name="Naranjo-Ortiz M."/>
            <person name="Looney B."/>
            <person name="Konkel Z."/>
            <person name="Slot J.C."/>
            <person name="Sakamoto Y."/>
            <person name="Steenwyk J.L."/>
            <person name="Rokas A."/>
            <person name="Carro J."/>
            <person name="Camarero S."/>
            <person name="Ferreira P."/>
            <person name="Molpeceres G."/>
            <person name="Ruiz-Duenas F.J."/>
            <person name="Serrano A."/>
            <person name="Henrissat B."/>
            <person name="Drula E."/>
            <person name="Hughes K.W."/>
            <person name="Mata J.L."/>
            <person name="Ishikawa N.K."/>
            <person name="Vargas-Isla R."/>
            <person name="Ushijima S."/>
            <person name="Smith C.A."/>
            <person name="Ahrendt S."/>
            <person name="Andreopoulos W."/>
            <person name="He G."/>
            <person name="Labutti K."/>
            <person name="Lipzen A."/>
            <person name="Ng V."/>
            <person name="Riley R."/>
            <person name="Sandor L."/>
            <person name="Barry K."/>
            <person name="Martinez A.T."/>
            <person name="Xiao Y."/>
            <person name="Gibbons J.G."/>
            <person name="Terashima K."/>
            <person name="Grigoriev I.V."/>
            <person name="Hibbett D.S."/>
        </authorList>
    </citation>
    <scope>NUCLEOTIDE SEQUENCE</scope>
    <source>
        <strain evidence="2">JLM2183</strain>
    </source>
</reference>
<keyword evidence="1" id="KW-0732">Signal</keyword>
<sequence length="78" mass="8857">MRCKFLVIVTLIGLASYSVSAYADSLLFILDESPATTRLEEYALEGVEYVSWPWFMLISLLHEYTAPPPFSLQDNLLP</sequence>
<keyword evidence="3" id="KW-1185">Reference proteome</keyword>
<name>A0A9W8ZS55_9AGAR</name>
<evidence type="ECO:0000256" key="1">
    <source>
        <dbReference type="SAM" id="SignalP"/>
    </source>
</evidence>
<comment type="caution">
    <text evidence="2">The sequence shown here is derived from an EMBL/GenBank/DDBJ whole genome shotgun (WGS) entry which is preliminary data.</text>
</comment>
<dbReference type="EMBL" id="JAOTPV010000096">
    <property type="protein sequence ID" value="KAJ4464932.1"/>
    <property type="molecule type" value="Genomic_DNA"/>
</dbReference>